<dbReference type="AlphaFoldDB" id="A0A1M5G328"/>
<dbReference type="SUPFAM" id="SSF51182">
    <property type="entry name" value="RmlC-like cupins"/>
    <property type="match status" value="1"/>
</dbReference>
<keyword evidence="1 2" id="KW-0413">Isomerase</keyword>
<dbReference type="InterPro" id="IPR011051">
    <property type="entry name" value="RmlC_Cupin_sf"/>
</dbReference>
<evidence type="ECO:0000313" key="3">
    <source>
        <dbReference type="Proteomes" id="UP000184164"/>
    </source>
</evidence>
<dbReference type="PANTHER" id="PTHR39193:SF1">
    <property type="entry name" value="5-DEOXY-GLUCURONATE ISOMERASE"/>
    <property type="match status" value="1"/>
</dbReference>
<sequence length="257" mass="28872">MKDLKHPSSWKYSSSIDEGFFEVVTPENSACKLTWVFRLNLKKGKSYSLSDKKLELNGVVIKGSVSIRHSSGERGLDKFDSFYLPAKDQLTIMAKDDCSLFFGGSLYERRGEYFVREYDLSIPLGGIHQIHGTPPFSREVFMTVSEKDVASRLICGITVGEPGAWTSWPPHQHTLDLEEAYCYFDIPDRSSVLHCCSRQPGKIEFVHPASAGDCVIVPEGYHPTVGIPGVKSCYFWVMAAHSSQSRRYDLAVNDPIY</sequence>
<dbReference type="InterPro" id="IPR014710">
    <property type="entry name" value="RmlC-like_jellyroll"/>
</dbReference>
<dbReference type="STRING" id="1484053.SAMN05444274_11625"/>
<evidence type="ECO:0000256" key="1">
    <source>
        <dbReference type="ARBA" id="ARBA00023235"/>
    </source>
</evidence>
<dbReference type="Gene3D" id="2.60.120.10">
    <property type="entry name" value="Jelly Rolls"/>
    <property type="match status" value="1"/>
</dbReference>
<protein>
    <submittedName>
        <fullName evidence="2">5-deoxy-glucuronate isomerase</fullName>
    </submittedName>
</protein>
<accession>A0A1M5G328</accession>
<gene>
    <name evidence="2" type="ORF">SAMN05444274_11625</name>
</gene>
<keyword evidence="3" id="KW-1185">Reference proteome</keyword>
<reference evidence="2 3" key="1">
    <citation type="submission" date="2016-11" db="EMBL/GenBank/DDBJ databases">
        <authorList>
            <person name="Jaros S."/>
            <person name="Januszkiewicz K."/>
            <person name="Wedrychowicz H."/>
        </authorList>
    </citation>
    <scope>NUCLEOTIDE SEQUENCE [LARGE SCALE GENOMIC DNA]</scope>
    <source>
        <strain evidence="2 3">DSM 26910</strain>
    </source>
</reference>
<dbReference type="Pfam" id="PF04962">
    <property type="entry name" value="KduI"/>
    <property type="match status" value="1"/>
</dbReference>
<dbReference type="EMBL" id="FQUM01000016">
    <property type="protein sequence ID" value="SHF97861.1"/>
    <property type="molecule type" value="Genomic_DNA"/>
</dbReference>
<evidence type="ECO:0000313" key="2">
    <source>
        <dbReference type="EMBL" id="SHF97861.1"/>
    </source>
</evidence>
<dbReference type="InterPro" id="IPR024203">
    <property type="entry name" value="Deoxy-glucuronate_isom_IolB"/>
</dbReference>
<dbReference type="OrthoDB" id="9799936at2"/>
<dbReference type="GO" id="GO:0019310">
    <property type="term" value="P:inositol catabolic process"/>
    <property type="evidence" value="ECO:0007669"/>
    <property type="project" value="InterPro"/>
</dbReference>
<dbReference type="RefSeq" id="WP_073003503.1">
    <property type="nucleotide sequence ID" value="NZ_FQUM01000016.1"/>
</dbReference>
<dbReference type="PANTHER" id="PTHR39193">
    <property type="entry name" value="5-DEOXY-GLUCURONATE ISOMERASE"/>
    <property type="match status" value="1"/>
</dbReference>
<proteinExistence type="predicted"/>
<organism evidence="2 3">
    <name type="scientific">Mariniphaga anaerophila</name>
    <dbReference type="NCBI Taxonomy" id="1484053"/>
    <lineage>
        <taxon>Bacteria</taxon>
        <taxon>Pseudomonadati</taxon>
        <taxon>Bacteroidota</taxon>
        <taxon>Bacteroidia</taxon>
        <taxon>Marinilabiliales</taxon>
        <taxon>Prolixibacteraceae</taxon>
        <taxon>Mariniphaga</taxon>
    </lineage>
</organism>
<dbReference type="Proteomes" id="UP000184164">
    <property type="component" value="Unassembled WGS sequence"/>
</dbReference>
<dbReference type="GO" id="GO:0008880">
    <property type="term" value="F:glucuronate isomerase activity"/>
    <property type="evidence" value="ECO:0007669"/>
    <property type="project" value="InterPro"/>
</dbReference>
<dbReference type="InterPro" id="IPR021120">
    <property type="entry name" value="KduI/IolB_isomerase"/>
</dbReference>
<name>A0A1M5G328_9BACT</name>